<dbReference type="SUPFAM" id="SSF57850">
    <property type="entry name" value="RING/U-box"/>
    <property type="match status" value="1"/>
</dbReference>
<dbReference type="GO" id="GO:0061630">
    <property type="term" value="F:ubiquitin protein ligase activity"/>
    <property type="evidence" value="ECO:0007669"/>
    <property type="project" value="InterPro"/>
</dbReference>
<dbReference type="EMBL" id="ML977147">
    <property type="protein sequence ID" value="KAF1988681.1"/>
    <property type="molecule type" value="Genomic_DNA"/>
</dbReference>
<keyword evidence="1" id="KW-0479">Metal-binding</keyword>
<organism evidence="4 5">
    <name type="scientific">Aulographum hederae CBS 113979</name>
    <dbReference type="NCBI Taxonomy" id="1176131"/>
    <lineage>
        <taxon>Eukaryota</taxon>
        <taxon>Fungi</taxon>
        <taxon>Dikarya</taxon>
        <taxon>Ascomycota</taxon>
        <taxon>Pezizomycotina</taxon>
        <taxon>Dothideomycetes</taxon>
        <taxon>Pleosporomycetidae</taxon>
        <taxon>Aulographales</taxon>
        <taxon>Aulographaceae</taxon>
    </lineage>
</organism>
<gene>
    <name evidence="4" type="ORF">K402DRAFT_391396</name>
</gene>
<dbReference type="PROSITE" id="PS50089">
    <property type="entry name" value="ZF_RING_2"/>
    <property type="match status" value="1"/>
</dbReference>
<dbReference type="InterPro" id="IPR013083">
    <property type="entry name" value="Znf_RING/FYVE/PHD"/>
</dbReference>
<evidence type="ECO:0000256" key="2">
    <source>
        <dbReference type="SAM" id="MobiDB-lite"/>
    </source>
</evidence>
<dbReference type="GO" id="GO:0008270">
    <property type="term" value="F:zinc ion binding"/>
    <property type="evidence" value="ECO:0007669"/>
    <property type="project" value="UniProtKB-KW"/>
</dbReference>
<feature type="region of interest" description="Disordered" evidence="2">
    <location>
        <begin position="335"/>
        <end position="424"/>
    </location>
</feature>
<dbReference type="AlphaFoldDB" id="A0A6G1H635"/>
<evidence type="ECO:0000313" key="5">
    <source>
        <dbReference type="Proteomes" id="UP000800041"/>
    </source>
</evidence>
<proteinExistence type="predicted"/>
<feature type="compositionally biased region" description="Low complexity" evidence="2">
    <location>
        <begin position="398"/>
        <end position="413"/>
    </location>
</feature>
<feature type="region of interest" description="Disordered" evidence="2">
    <location>
        <begin position="117"/>
        <end position="282"/>
    </location>
</feature>
<keyword evidence="1" id="KW-0863">Zinc-finger</keyword>
<feature type="compositionally biased region" description="Polar residues" evidence="2">
    <location>
        <begin position="346"/>
        <end position="383"/>
    </location>
</feature>
<reference evidence="4" key="1">
    <citation type="journal article" date="2020" name="Stud. Mycol.">
        <title>101 Dothideomycetes genomes: a test case for predicting lifestyles and emergence of pathogens.</title>
        <authorList>
            <person name="Haridas S."/>
            <person name="Albert R."/>
            <person name="Binder M."/>
            <person name="Bloem J."/>
            <person name="Labutti K."/>
            <person name="Salamov A."/>
            <person name="Andreopoulos B."/>
            <person name="Baker S."/>
            <person name="Barry K."/>
            <person name="Bills G."/>
            <person name="Bluhm B."/>
            <person name="Cannon C."/>
            <person name="Castanera R."/>
            <person name="Culley D."/>
            <person name="Daum C."/>
            <person name="Ezra D."/>
            <person name="Gonzalez J."/>
            <person name="Henrissat B."/>
            <person name="Kuo A."/>
            <person name="Liang C."/>
            <person name="Lipzen A."/>
            <person name="Lutzoni F."/>
            <person name="Magnuson J."/>
            <person name="Mondo S."/>
            <person name="Nolan M."/>
            <person name="Ohm R."/>
            <person name="Pangilinan J."/>
            <person name="Park H.-J."/>
            <person name="Ramirez L."/>
            <person name="Alfaro M."/>
            <person name="Sun H."/>
            <person name="Tritt A."/>
            <person name="Yoshinaga Y."/>
            <person name="Zwiers L.-H."/>
            <person name="Turgeon B."/>
            <person name="Goodwin S."/>
            <person name="Spatafora J."/>
            <person name="Crous P."/>
            <person name="Grigoriev I."/>
        </authorList>
    </citation>
    <scope>NUCLEOTIDE SEQUENCE</scope>
    <source>
        <strain evidence="4">CBS 113979</strain>
    </source>
</reference>
<name>A0A6G1H635_9PEZI</name>
<evidence type="ECO:0000313" key="4">
    <source>
        <dbReference type="EMBL" id="KAF1988681.1"/>
    </source>
</evidence>
<feature type="compositionally biased region" description="Low complexity" evidence="2">
    <location>
        <begin position="117"/>
        <end position="174"/>
    </location>
</feature>
<sequence length="947" mass="103666">MSPTLPDNAIWDPFKVLEIYDPSACAVFSCSGYAPSQRRRCRLAINQFDHAEVRDVLCSLSVIPPSSSRVESRLRGLLEDCLCWNYHRGDLGQRVRLLEEWKSRVSVYSASLSPRSFASSHRSSASSSSSHRSYESSSSSHQSSVSSSSSHRSSVSSPSTHRSTGSSSSAHSSSPPTPPRTPASRVPPLARTPEPRVRNTVQQYEGPEVPRRSRHVALPLSPPVTPLTHTRRDGREESTTQRRSSQLQESYGRPAASRTESSSSTRTRSGRDSPSLSALQRPVGGPINWEVVFGTGEMDTYELNTDALLPWQPSAATNSPSGAFRRWILGGDFGSPRESSGYPRVETQSSSDTSSRIFQPLSRTQTEASSRQEGLARTRTSLNVEDPFVDVSQSLPMTSTGSPVSSAATTSPSRGATFDETDPRTPFRISASSLQEVLPSTPLHTPPTVTLQPLASTPSTPTSCTTPHVIRRPLTSTCSICNIPLPPLLLRQLVWCKTQCGQNFCKSCISLWHVEQVLSGRRPECPMCRADWAGECVHDMLPPPWAWEGIWNEDDDEGEGVDGRWGLEGLFEVRNHRFDLWSLEAAELGFEWLFDPERHPFDMWEAGGAGLERLFDLEEHPFSLWENGEFGLENLFEEPMIGYSLWEAEEHGLTRLFDPSSHPCDFWTAEHSGLSALFDESDSGTDLSSADLDEDTVSAAASDYQATILTTTSGWWDELLTPTSSSFSLSWPFGESSTPPSSSSDDRASTPSTTTSELERCVLTPDASSLSFDLSLDGIPTPTTSSLSPDSFFDEITTPTSTQTPSTPESVLPLLDTVNPSASTISLPSLSAVTESMLITFWDSHSVRSAAERLDRLAGDSVSQDERRLSISSAETVSAVTPTLPCLELRTRYEREGRSLGEVTLFGWEFEVGWIGVGGAQEEWCVGVMELFGWEFEVGGVGGGLEV</sequence>
<dbReference type="Proteomes" id="UP000800041">
    <property type="component" value="Unassembled WGS sequence"/>
</dbReference>
<feature type="compositionally biased region" description="Low complexity" evidence="2">
    <location>
        <begin position="257"/>
        <end position="275"/>
    </location>
</feature>
<feature type="compositionally biased region" description="Basic and acidic residues" evidence="2">
    <location>
        <begin position="230"/>
        <end position="240"/>
    </location>
</feature>
<accession>A0A6G1H635</accession>
<feature type="domain" description="RING-type" evidence="3">
    <location>
        <begin position="478"/>
        <end position="529"/>
    </location>
</feature>
<keyword evidence="5" id="KW-1185">Reference proteome</keyword>
<dbReference type="OrthoDB" id="3945660at2759"/>
<feature type="compositionally biased region" description="Low complexity" evidence="2">
    <location>
        <begin position="730"/>
        <end position="756"/>
    </location>
</feature>
<protein>
    <recommendedName>
        <fullName evidence="3">RING-type domain-containing protein</fullName>
    </recommendedName>
</protein>
<evidence type="ECO:0000256" key="1">
    <source>
        <dbReference type="PROSITE-ProRule" id="PRU00175"/>
    </source>
</evidence>
<feature type="region of interest" description="Disordered" evidence="2">
    <location>
        <begin position="730"/>
        <end position="759"/>
    </location>
</feature>
<dbReference type="PANTHER" id="PTHR21540">
    <property type="entry name" value="RING FINGER AND SWIM DOMAIN-CONTAINING PROTEIN 2"/>
    <property type="match status" value="1"/>
</dbReference>
<dbReference type="PANTHER" id="PTHR21540:SF0">
    <property type="entry name" value="PHD FAMILY PROTEIN"/>
    <property type="match status" value="1"/>
</dbReference>
<dbReference type="InterPro" id="IPR001841">
    <property type="entry name" value="Znf_RING"/>
</dbReference>
<keyword evidence="1" id="KW-0862">Zinc</keyword>
<dbReference type="Gene3D" id="3.30.40.10">
    <property type="entry name" value="Zinc/RING finger domain, C3HC4 (zinc finger)"/>
    <property type="match status" value="1"/>
</dbReference>
<dbReference type="InterPro" id="IPR039903">
    <property type="entry name" value="Zswim2"/>
</dbReference>
<evidence type="ECO:0000259" key="3">
    <source>
        <dbReference type="PROSITE" id="PS50089"/>
    </source>
</evidence>